<reference evidence="5" key="1">
    <citation type="submission" date="2018-07" db="EMBL/GenBank/DDBJ databases">
        <authorList>
            <person name="Gao Z.-S."/>
            <person name="Jia H.-M."/>
            <person name="Jia H.-J."/>
            <person name="Cai Q.-L."/>
            <person name="Wang Y."/>
            <person name="Zhao H.-B."/>
        </authorList>
    </citation>
    <scope>NUCLEOTIDE SEQUENCE</scope>
    <source>
        <tissue evidence="5">Leaves</tissue>
    </source>
</reference>
<sequence>MAEVRARAVVVCDDICGCAVPCPGGADCRCTTSEAEGTMTDHKTCSCGKHCSCNPCTCPKREETTGAPGRTSCQCGIGCTCESCRA</sequence>
<evidence type="ECO:0000313" key="5">
    <source>
        <dbReference type="EMBL" id="KAB1199329.1"/>
    </source>
</evidence>
<evidence type="ECO:0000313" key="4">
    <source>
        <dbReference type="EMBL" id="KAB1199290.1"/>
    </source>
</evidence>
<dbReference type="OrthoDB" id="1929463at2759"/>
<evidence type="ECO:0000256" key="3">
    <source>
        <dbReference type="ARBA" id="ARBA00022851"/>
    </source>
</evidence>
<accession>A0A6A1UGB7</accession>
<reference evidence="5" key="3">
    <citation type="submission" date="2019-09" db="EMBL/GenBank/DDBJ databases">
        <authorList>
            <person name="Gao Z."/>
        </authorList>
    </citation>
    <scope>NUCLEOTIDE SEQUENCE</scope>
    <source>
        <tissue evidence="5">Leaves</tissue>
    </source>
</reference>
<dbReference type="Proteomes" id="UP000516437">
    <property type="component" value="Unassembled WGS sequence"/>
</dbReference>
<dbReference type="GO" id="GO:0008270">
    <property type="term" value="F:zinc ion binding"/>
    <property type="evidence" value="ECO:0007669"/>
    <property type="project" value="InterPro"/>
</dbReference>
<dbReference type="EMBL" id="RXIC02000481">
    <property type="protein sequence ID" value="KAB1199290.1"/>
    <property type="molecule type" value="Genomic_DNA"/>
</dbReference>
<keyword evidence="3" id="KW-0480">Metal-thiolate cluster</keyword>
<evidence type="ECO:0000313" key="6">
    <source>
        <dbReference type="Proteomes" id="UP000516437"/>
    </source>
</evidence>
<dbReference type="PANTHER" id="PTHR48198:SF1">
    <property type="entry name" value="METALLOTHIONEIN-LIKE PROTEIN 4A-RELATED"/>
    <property type="match status" value="1"/>
</dbReference>
<dbReference type="InterPro" id="IPR000316">
    <property type="entry name" value="Metallthion_15"/>
</dbReference>
<proteinExistence type="inferred from homology"/>
<name>A0A6A1UGB7_9ROSI</name>
<organism evidence="5 6">
    <name type="scientific">Morella rubra</name>
    <name type="common">Chinese bayberry</name>
    <dbReference type="NCBI Taxonomy" id="262757"/>
    <lineage>
        <taxon>Eukaryota</taxon>
        <taxon>Viridiplantae</taxon>
        <taxon>Streptophyta</taxon>
        <taxon>Embryophyta</taxon>
        <taxon>Tracheophyta</taxon>
        <taxon>Spermatophyta</taxon>
        <taxon>Magnoliopsida</taxon>
        <taxon>eudicotyledons</taxon>
        <taxon>Gunneridae</taxon>
        <taxon>Pentapetalae</taxon>
        <taxon>rosids</taxon>
        <taxon>fabids</taxon>
        <taxon>Fagales</taxon>
        <taxon>Myricaceae</taxon>
        <taxon>Morella</taxon>
    </lineage>
</organism>
<keyword evidence="6" id="KW-1185">Reference proteome</keyword>
<dbReference type="PRINTS" id="PR00877">
    <property type="entry name" value="MTPLANTPEC"/>
</dbReference>
<keyword evidence="2" id="KW-0479">Metal-binding</keyword>
<comment type="caution">
    <text evidence="5">The sequence shown here is derived from an EMBL/GenBank/DDBJ whole genome shotgun (WGS) entry which is preliminary data.</text>
</comment>
<dbReference type="EMBL" id="RXIC02000479">
    <property type="protein sequence ID" value="KAB1199329.1"/>
    <property type="molecule type" value="Genomic_DNA"/>
</dbReference>
<dbReference type="AlphaFoldDB" id="A0A6A1UGB7"/>
<comment type="similarity">
    <text evidence="1">Belongs to the metallothionein superfamily. Type 15 family.</text>
</comment>
<protein>
    <submittedName>
        <fullName evidence="5">Uncharacterized protein</fullName>
    </submittedName>
</protein>
<evidence type="ECO:0000256" key="2">
    <source>
        <dbReference type="ARBA" id="ARBA00022723"/>
    </source>
</evidence>
<evidence type="ECO:0000256" key="1">
    <source>
        <dbReference type="ARBA" id="ARBA00005802"/>
    </source>
</evidence>
<reference evidence="5 6" key="2">
    <citation type="journal article" date="2019" name="Plant Biotechnol. J.">
        <title>The red bayberry genome and genetic basis of sex determination.</title>
        <authorList>
            <person name="Jia H.M."/>
            <person name="Jia H.J."/>
            <person name="Cai Q.L."/>
            <person name="Wang Y."/>
            <person name="Zhao H.B."/>
            <person name="Yang W.F."/>
            <person name="Wang G.Y."/>
            <person name="Li Y.H."/>
            <person name="Zhan D.L."/>
            <person name="Shen Y.T."/>
            <person name="Niu Q.F."/>
            <person name="Chang L."/>
            <person name="Qiu J."/>
            <person name="Zhao L."/>
            <person name="Xie H.B."/>
            <person name="Fu W.Y."/>
            <person name="Jin J."/>
            <person name="Li X.W."/>
            <person name="Jiao Y."/>
            <person name="Zhou C.C."/>
            <person name="Tu T."/>
            <person name="Chai C.Y."/>
            <person name="Gao J.L."/>
            <person name="Fan L.J."/>
            <person name="van de Weg E."/>
            <person name="Wang J.Y."/>
            <person name="Gao Z.S."/>
        </authorList>
    </citation>
    <scope>NUCLEOTIDE SEQUENCE [LARGE SCALE GENOMIC DNA]</scope>
    <source>
        <tissue evidence="5">Leaves</tissue>
    </source>
</reference>
<dbReference type="PANTHER" id="PTHR48198">
    <property type="entry name" value="EC PROTEIN HOMOLOG"/>
    <property type="match status" value="1"/>
</dbReference>
<dbReference type="Pfam" id="PF02068">
    <property type="entry name" value="Metallothio_PEC"/>
    <property type="match status" value="1"/>
</dbReference>
<gene>
    <name evidence="5" type="ORF">CJ030_MR0G025148</name>
    <name evidence="4" type="ORF">CJ030_MR0G025186</name>
</gene>